<evidence type="ECO:0000256" key="1">
    <source>
        <dbReference type="ARBA" id="ARBA00022801"/>
    </source>
</evidence>
<dbReference type="Pfam" id="PF07859">
    <property type="entry name" value="Abhydrolase_3"/>
    <property type="match status" value="1"/>
</dbReference>
<sequence>MAPPEMPSGYEMKTLPYKTTGSLSLNLDIIYPLQASTTPVPVLIHYHGGFLIVGDRQSFLPHWLVNACAARGWIFVTPDYRLLPETTAHDAVADAVDAYQWVRTSLASTLQHLSPGPVIAAGASAGAYLALTSASQAEHKPDALLLLYGMLDPLHEHFTHPVDNFFGMTPSDSRPFFDAWAAGQQKDDPAATVRTGYPIPADPSTDARMGLIAALHGQALLPDYMAGVPGLAGRVRDGSGGEVVDLVPEKARGLFAIACGRVAGLPPTAVVHGRNDVGVPVTISLSATETLRRLGVQVHAEFPDDAPHGFDAMLGDVDIERSRKAEGDTPALESLRRVLGWLDALVGRV</sequence>
<dbReference type="STRING" id="1450537.A0A395I611"/>
<keyword evidence="1 3" id="KW-0378">Hydrolase</keyword>
<dbReference type="Proteomes" id="UP000248961">
    <property type="component" value="Unassembled WGS sequence"/>
</dbReference>
<dbReference type="InterPro" id="IPR013094">
    <property type="entry name" value="AB_hydrolase_3"/>
</dbReference>
<evidence type="ECO:0000259" key="2">
    <source>
        <dbReference type="Pfam" id="PF07859"/>
    </source>
</evidence>
<dbReference type="SUPFAM" id="SSF53474">
    <property type="entry name" value="alpha/beta-Hydrolases"/>
    <property type="match status" value="1"/>
</dbReference>
<dbReference type="EMBL" id="KZ824272">
    <property type="protein sequence ID" value="RAL15189.1"/>
    <property type="molecule type" value="Genomic_DNA"/>
</dbReference>
<dbReference type="Gene3D" id="3.40.50.1820">
    <property type="entry name" value="alpha/beta hydrolase"/>
    <property type="match status" value="1"/>
</dbReference>
<proteinExistence type="predicted"/>
<dbReference type="GO" id="GO:0016787">
    <property type="term" value="F:hydrolase activity"/>
    <property type="evidence" value="ECO:0007669"/>
    <property type="project" value="UniProtKB-KW"/>
</dbReference>
<dbReference type="PANTHER" id="PTHR48081:SF3">
    <property type="entry name" value="ALPHA_BETA HYDROLASE FOLD-3 DOMAIN-CONTAINING PROTEIN"/>
    <property type="match status" value="1"/>
</dbReference>
<feature type="domain" description="Alpha/beta hydrolase fold-3" evidence="2">
    <location>
        <begin position="43"/>
        <end position="192"/>
    </location>
</feature>
<dbReference type="PANTHER" id="PTHR48081">
    <property type="entry name" value="AB HYDROLASE SUPERFAMILY PROTEIN C4A8.06C"/>
    <property type="match status" value="1"/>
</dbReference>
<dbReference type="InterPro" id="IPR029058">
    <property type="entry name" value="AB_hydrolase_fold"/>
</dbReference>
<evidence type="ECO:0000313" key="3">
    <source>
        <dbReference type="EMBL" id="RAL15189.1"/>
    </source>
</evidence>
<dbReference type="AlphaFoldDB" id="A0A395I611"/>
<dbReference type="RefSeq" id="XP_025554343.1">
    <property type="nucleotide sequence ID" value="XM_025698143.1"/>
</dbReference>
<evidence type="ECO:0000313" key="4">
    <source>
        <dbReference type="Proteomes" id="UP000248961"/>
    </source>
</evidence>
<keyword evidence="4" id="KW-1185">Reference proteome</keyword>
<accession>A0A395I611</accession>
<organism evidence="3 4">
    <name type="scientific">Aspergillus homomorphus (strain CBS 101889)</name>
    <dbReference type="NCBI Taxonomy" id="1450537"/>
    <lineage>
        <taxon>Eukaryota</taxon>
        <taxon>Fungi</taxon>
        <taxon>Dikarya</taxon>
        <taxon>Ascomycota</taxon>
        <taxon>Pezizomycotina</taxon>
        <taxon>Eurotiomycetes</taxon>
        <taxon>Eurotiomycetidae</taxon>
        <taxon>Eurotiales</taxon>
        <taxon>Aspergillaceae</taxon>
        <taxon>Aspergillus</taxon>
        <taxon>Aspergillus subgen. Circumdati</taxon>
    </lineage>
</organism>
<protein>
    <submittedName>
        <fullName evidence="3">Alpha/beta-hydrolase</fullName>
    </submittedName>
</protein>
<gene>
    <name evidence="3" type="ORF">BO97DRAFT_441187</name>
</gene>
<dbReference type="OrthoDB" id="19653at2759"/>
<dbReference type="GeneID" id="37202432"/>
<dbReference type="InterPro" id="IPR050300">
    <property type="entry name" value="GDXG_lipolytic_enzyme"/>
</dbReference>
<dbReference type="VEuPathDB" id="FungiDB:BO97DRAFT_441187"/>
<reference evidence="3 4" key="1">
    <citation type="submission" date="2018-02" db="EMBL/GenBank/DDBJ databases">
        <title>The genomes of Aspergillus section Nigri reveals drivers in fungal speciation.</title>
        <authorList>
            <consortium name="DOE Joint Genome Institute"/>
            <person name="Vesth T.C."/>
            <person name="Nybo J."/>
            <person name="Theobald S."/>
            <person name="Brandl J."/>
            <person name="Frisvad J.C."/>
            <person name="Nielsen K.F."/>
            <person name="Lyhne E.K."/>
            <person name="Kogle M.E."/>
            <person name="Kuo A."/>
            <person name="Riley R."/>
            <person name="Clum A."/>
            <person name="Nolan M."/>
            <person name="Lipzen A."/>
            <person name="Salamov A."/>
            <person name="Henrissat B."/>
            <person name="Wiebenga A."/>
            <person name="De vries R.P."/>
            <person name="Grigoriev I.V."/>
            <person name="Mortensen U.H."/>
            <person name="Andersen M.R."/>
            <person name="Baker S.E."/>
        </authorList>
    </citation>
    <scope>NUCLEOTIDE SEQUENCE [LARGE SCALE GENOMIC DNA]</scope>
    <source>
        <strain evidence="3 4">CBS 101889</strain>
    </source>
</reference>
<name>A0A395I611_ASPHC</name>